<evidence type="ECO:0000313" key="2">
    <source>
        <dbReference type="EMBL" id="AGO49101.1"/>
    </source>
</evidence>
<dbReference type="Proteomes" id="UP000014722">
    <property type="component" value="Segment"/>
</dbReference>
<evidence type="ECO:0000313" key="3">
    <source>
        <dbReference type="Proteomes" id="UP000014722"/>
    </source>
</evidence>
<name>S0A157_9CAUD</name>
<reference evidence="3" key="2">
    <citation type="submission" date="2013-03" db="EMBL/GenBank/DDBJ databases">
        <title>The Cellulophaga phages: a novel, diverse, and globally ubiquitous model system.</title>
        <authorList>
            <person name="Holmfeldt K."/>
            <person name="Solonenko N."/>
            <person name="Shah M."/>
            <person name="Corrier K."/>
            <person name="Riemann L."/>
            <person name="VerBerkmoes N.C."/>
            <person name="Sullivan M.B."/>
        </authorList>
    </citation>
    <scope>NUCLEOTIDE SEQUENCE [LARGE SCALE GENOMIC DNA]</scope>
</reference>
<keyword evidence="1" id="KW-0812">Transmembrane</keyword>
<proteinExistence type="predicted"/>
<organism evidence="2 3">
    <name type="scientific">Cellulophaga phage phi13:1</name>
    <dbReference type="NCBI Taxonomy" id="1327992"/>
    <lineage>
        <taxon>Viruses</taxon>
        <taxon>Duplodnaviria</taxon>
        <taxon>Heunggongvirae</taxon>
        <taxon>Uroviricota</taxon>
        <taxon>Caudoviricetes</taxon>
        <taxon>Cbastvirus</taxon>
        <taxon>Cbastvirus ST</taxon>
    </lineage>
</organism>
<evidence type="ECO:0000256" key="1">
    <source>
        <dbReference type="SAM" id="Phobius"/>
    </source>
</evidence>
<accession>S0A157</accession>
<reference evidence="2 3" key="1">
    <citation type="journal article" date="2013" name="Proc. Natl. Acad. Sci. U.S.A.">
        <title>Twelve previously unknown phage genera are ubiquitous in global oceans.</title>
        <authorList>
            <person name="Holmfeldt K."/>
            <person name="Solonenko N."/>
            <person name="Shah M."/>
            <person name="Corrier K."/>
            <person name="Riemann L."/>
            <person name="Verberkmoes N.C."/>
            <person name="Sullivan M.B."/>
        </authorList>
    </citation>
    <scope>NUCLEOTIDE SEQUENCE [LARGE SCALE GENOMIC DNA]</scope>
    <source>
        <strain evidence="2">Phi13:1</strain>
    </source>
</reference>
<gene>
    <name evidence="2" type="ORF">Phi13:1_gp090</name>
</gene>
<keyword evidence="1" id="KW-0472">Membrane</keyword>
<sequence length="84" mass="9908">MHNKILIDTLRREIGLSKTNNFIEKESTIKHIMKKIINELVIFFGLLILLIEIIIPLLIIIAIILISSPYLFELEFYLINIFLR</sequence>
<protein>
    <submittedName>
        <fullName evidence="2">Uncharacterized protein</fullName>
    </submittedName>
</protein>
<dbReference type="EMBL" id="KC821625">
    <property type="protein sequence ID" value="AGO49101.1"/>
    <property type="molecule type" value="Genomic_DNA"/>
</dbReference>
<feature type="transmembrane region" description="Helical" evidence="1">
    <location>
        <begin position="40"/>
        <end position="66"/>
    </location>
</feature>
<keyword evidence="1" id="KW-1133">Transmembrane helix</keyword>